<organism evidence="1 2">
    <name type="scientific">Thermoproteus sp. AZ2</name>
    <dbReference type="NCBI Taxonomy" id="1609232"/>
    <lineage>
        <taxon>Archaea</taxon>
        <taxon>Thermoproteota</taxon>
        <taxon>Thermoprotei</taxon>
        <taxon>Thermoproteales</taxon>
        <taxon>Thermoproteaceae</taxon>
        <taxon>Thermoproteus</taxon>
    </lineage>
</organism>
<name>A0ACC6V2S7_9CREN</name>
<evidence type="ECO:0000313" key="2">
    <source>
        <dbReference type="Proteomes" id="UP000033636"/>
    </source>
</evidence>
<keyword evidence="1" id="KW-0418">Kinase</keyword>
<sequence length="311" mass="31722">MVALLGVDSGGTKTEAVLIIDGEVSAIVTAGPSNAAAIGLEAACANIRRALRAAAGVRLDVIGLGSAGYLGGEVGEGLRRCASAEAGAPAYIFEDVEAAHVSAFLFGDGVVGILGTGSNFLGVKSGVRARAGGWGHLLGDEGSAYHVGREAVRAALRELEGLEEESELGKAVRSALGADEVVSLLRAIYFSQDPKGLIASLAPKVFELARRGETKAVKIVGAAAEGAAEYISAIFKRLGGPLPLALTGSLYLNNEDLLAPLISRALSARGYPVEPRRPVIRQSCAAALMAAKAAGLLPSHLLESIKTSCAI</sequence>
<reference evidence="1" key="1">
    <citation type="submission" date="2024-07" db="EMBL/GenBank/DDBJ databases">
        <title>Metagenome and Metagenome-Assembled Genomes of Archaea from a hot spring from the geothermal field of Los Azufres, Mexico.</title>
        <authorList>
            <person name="Marin-Paredes R."/>
            <person name="Martinez-Romero E."/>
            <person name="Servin-Garciduenas L.E."/>
        </authorList>
    </citation>
    <scope>NUCLEOTIDE SEQUENCE</scope>
</reference>
<dbReference type="Proteomes" id="UP000033636">
    <property type="component" value="Unassembled WGS sequence"/>
</dbReference>
<gene>
    <name evidence="1" type="ORF">TU35_008435</name>
</gene>
<keyword evidence="1" id="KW-0808">Transferase</keyword>
<proteinExistence type="predicted"/>
<accession>A0ACC6V2S7</accession>
<comment type="caution">
    <text evidence="1">The sequence shown here is derived from an EMBL/GenBank/DDBJ whole genome shotgun (WGS) entry which is preliminary data.</text>
</comment>
<dbReference type="EMBL" id="JZWT02000025">
    <property type="protein sequence ID" value="MFB6491242.1"/>
    <property type="molecule type" value="Genomic_DNA"/>
</dbReference>
<protein>
    <submittedName>
        <fullName evidence="1">N-acetylglucosamine kinase</fullName>
    </submittedName>
</protein>
<evidence type="ECO:0000313" key="1">
    <source>
        <dbReference type="EMBL" id="MFB6491242.1"/>
    </source>
</evidence>